<dbReference type="Proteomes" id="UP001218188">
    <property type="component" value="Unassembled WGS sequence"/>
</dbReference>
<dbReference type="InterPro" id="IPR018306">
    <property type="entry name" value="Phage_T5_Orf172_DNA-bd"/>
</dbReference>
<dbReference type="EMBL" id="JARJCM010000274">
    <property type="protein sequence ID" value="KAJ7020091.1"/>
    <property type="molecule type" value="Genomic_DNA"/>
</dbReference>
<evidence type="ECO:0000259" key="1">
    <source>
        <dbReference type="Pfam" id="PF10544"/>
    </source>
</evidence>
<proteinExistence type="predicted"/>
<sequence>MTRCSRPRAAPRARLVVLHPVRTRSLANIRRLRNPGEQALALLAGPDPYKDDGEGFVYVHARVTTLTWNEFLAGRIPWSVVLAELEVKAGHTNDLERRVGEYNVCTPEYTFFWTCAYRTTRRMLLERLVHLALRQLGAKLRRYRCHGCGKRHREYYDFMGAGGFLGVERIIRSCLWKMGETAFVRIMAKIISRSGLFTLKIISRGQDHLARSRLFRAVKIIPRGQDHLARSRLFRAVKIISRGQDYLARSRLFRAVKIISRGQDYFARSRSSRAVKIISRGQDYLMRSKLLRAVMIKIISSTRDYFALKIISR</sequence>
<keyword evidence="3" id="KW-1185">Reference proteome</keyword>
<dbReference type="Pfam" id="PF10544">
    <property type="entry name" value="T5orf172"/>
    <property type="match status" value="1"/>
</dbReference>
<evidence type="ECO:0000313" key="3">
    <source>
        <dbReference type="Proteomes" id="UP001218188"/>
    </source>
</evidence>
<comment type="caution">
    <text evidence="2">The sequence shown here is derived from an EMBL/GenBank/DDBJ whole genome shotgun (WGS) entry which is preliminary data.</text>
</comment>
<name>A0AAD6WQM9_9AGAR</name>
<reference evidence="2" key="1">
    <citation type="submission" date="2023-03" db="EMBL/GenBank/DDBJ databases">
        <title>Massive genome expansion in bonnet fungi (Mycena s.s.) driven by repeated elements and novel gene families across ecological guilds.</title>
        <authorList>
            <consortium name="Lawrence Berkeley National Laboratory"/>
            <person name="Harder C.B."/>
            <person name="Miyauchi S."/>
            <person name="Viragh M."/>
            <person name="Kuo A."/>
            <person name="Thoen E."/>
            <person name="Andreopoulos B."/>
            <person name="Lu D."/>
            <person name="Skrede I."/>
            <person name="Drula E."/>
            <person name="Henrissat B."/>
            <person name="Morin E."/>
            <person name="Kohler A."/>
            <person name="Barry K."/>
            <person name="LaButti K."/>
            <person name="Morin E."/>
            <person name="Salamov A."/>
            <person name="Lipzen A."/>
            <person name="Mereny Z."/>
            <person name="Hegedus B."/>
            <person name="Baldrian P."/>
            <person name="Stursova M."/>
            <person name="Weitz H."/>
            <person name="Taylor A."/>
            <person name="Grigoriev I.V."/>
            <person name="Nagy L.G."/>
            <person name="Martin F."/>
            <person name="Kauserud H."/>
        </authorList>
    </citation>
    <scope>NUCLEOTIDE SEQUENCE</scope>
    <source>
        <strain evidence="2">CBHHK200</strain>
    </source>
</reference>
<gene>
    <name evidence="2" type="ORF">C8F04DRAFT_1275520</name>
</gene>
<dbReference type="AlphaFoldDB" id="A0AAD6WQM9"/>
<accession>A0AAD6WQM9</accession>
<organism evidence="2 3">
    <name type="scientific">Mycena alexandri</name>
    <dbReference type="NCBI Taxonomy" id="1745969"/>
    <lineage>
        <taxon>Eukaryota</taxon>
        <taxon>Fungi</taxon>
        <taxon>Dikarya</taxon>
        <taxon>Basidiomycota</taxon>
        <taxon>Agaricomycotina</taxon>
        <taxon>Agaricomycetes</taxon>
        <taxon>Agaricomycetidae</taxon>
        <taxon>Agaricales</taxon>
        <taxon>Marasmiineae</taxon>
        <taxon>Mycenaceae</taxon>
        <taxon>Mycena</taxon>
    </lineage>
</organism>
<protein>
    <recommendedName>
        <fullName evidence="1">Bacteriophage T5 Orf172 DNA-binding domain-containing protein</fullName>
    </recommendedName>
</protein>
<evidence type="ECO:0000313" key="2">
    <source>
        <dbReference type="EMBL" id="KAJ7020091.1"/>
    </source>
</evidence>
<feature type="domain" description="Bacteriophage T5 Orf172 DNA-binding" evidence="1">
    <location>
        <begin position="85"/>
        <end position="157"/>
    </location>
</feature>